<feature type="compositionally biased region" description="Basic and acidic residues" evidence="1">
    <location>
        <begin position="58"/>
        <end position="68"/>
    </location>
</feature>
<evidence type="ECO:0000256" key="1">
    <source>
        <dbReference type="SAM" id="MobiDB-lite"/>
    </source>
</evidence>
<organism evidence="2 3">
    <name type="scientific">Blastomyces silverae</name>
    <dbReference type="NCBI Taxonomy" id="2060906"/>
    <lineage>
        <taxon>Eukaryota</taxon>
        <taxon>Fungi</taxon>
        <taxon>Dikarya</taxon>
        <taxon>Ascomycota</taxon>
        <taxon>Pezizomycotina</taxon>
        <taxon>Eurotiomycetes</taxon>
        <taxon>Eurotiomycetidae</taxon>
        <taxon>Onygenales</taxon>
        <taxon>Ajellomycetaceae</taxon>
        <taxon>Blastomyces</taxon>
    </lineage>
</organism>
<evidence type="ECO:0000313" key="2">
    <source>
        <dbReference type="EMBL" id="KLJ12777.1"/>
    </source>
</evidence>
<comment type="caution">
    <text evidence="2">The sequence shown here is derived from an EMBL/GenBank/DDBJ whole genome shotgun (WGS) entry which is preliminary data.</text>
</comment>
<feature type="region of interest" description="Disordered" evidence="1">
    <location>
        <begin position="58"/>
        <end position="88"/>
    </location>
</feature>
<keyword evidence="3" id="KW-1185">Reference proteome</keyword>
<gene>
    <name evidence="2" type="ORF">EMPG_12227</name>
</gene>
<proteinExistence type="predicted"/>
<dbReference type="Proteomes" id="UP000053573">
    <property type="component" value="Unassembled WGS sequence"/>
</dbReference>
<name>A0A0H1BP15_9EURO</name>
<dbReference type="AlphaFoldDB" id="A0A0H1BP15"/>
<sequence>MDFPDDWTKRPLQRHVLQQSGTRPGKDRNHAVAIGQLGNWQVDKKNGSPNICPVHRVEKEQGDNRPAARNETWTAKKRRSSSTSSSQRCWVGSQHLLFMMNSET</sequence>
<accession>A0A0H1BP15</accession>
<dbReference type="EMBL" id="LDEV01000703">
    <property type="protein sequence ID" value="KLJ12777.1"/>
    <property type="molecule type" value="Genomic_DNA"/>
</dbReference>
<evidence type="ECO:0000313" key="3">
    <source>
        <dbReference type="Proteomes" id="UP000053573"/>
    </source>
</evidence>
<reference evidence="3" key="1">
    <citation type="journal article" date="2015" name="PLoS Genet.">
        <title>The dynamic genome and transcriptome of the human fungal pathogen Blastomyces and close relative Emmonsia.</title>
        <authorList>
            <person name="Munoz J.F."/>
            <person name="Gauthier G.M."/>
            <person name="Desjardins C.A."/>
            <person name="Gallo J.E."/>
            <person name="Holder J."/>
            <person name="Sullivan T.D."/>
            <person name="Marty A.J."/>
            <person name="Carmen J.C."/>
            <person name="Chen Z."/>
            <person name="Ding L."/>
            <person name="Gujja S."/>
            <person name="Magrini V."/>
            <person name="Misas E."/>
            <person name="Mitreva M."/>
            <person name="Priest M."/>
            <person name="Saif S."/>
            <person name="Whiston E.A."/>
            <person name="Young S."/>
            <person name="Zeng Q."/>
            <person name="Goldman W.E."/>
            <person name="Mardis E.R."/>
            <person name="Taylor J.W."/>
            <person name="McEwen J.G."/>
            <person name="Clay O.K."/>
            <person name="Klein B.S."/>
            <person name="Cuomo C.A."/>
        </authorList>
    </citation>
    <scope>NUCLEOTIDE SEQUENCE [LARGE SCALE GENOMIC DNA]</scope>
    <source>
        <strain evidence="3">UAMH 139</strain>
    </source>
</reference>
<feature type="region of interest" description="Disordered" evidence="1">
    <location>
        <begin position="1"/>
        <end position="29"/>
    </location>
</feature>
<protein>
    <submittedName>
        <fullName evidence="2">Uncharacterized protein</fullName>
    </submittedName>
</protein>